<dbReference type="OrthoDB" id="9768249at2"/>
<dbReference type="GO" id="GO:0071973">
    <property type="term" value="P:bacterial-type flagellum-dependent cell motility"/>
    <property type="evidence" value="ECO:0007669"/>
    <property type="project" value="InterPro"/>
</dbReference>
<dbReference type="InterPro" id="IPR001029">
    <property type="entry name" value="Flagellin_N"/>
</dbReference>
<protein>
    <submittedName>
        <fullName evidence="7">Flagellar hook-associated protein 3 FlgL</fullName>
    </submittedName>
</protein>
<sequence length="401" mass="43096">MRVSTFQFYNLNTNNLTNLQSQNNRTLQQLSSGKQINTAADDPVANIAIENLKQQSAMLSQYEANINLANNRLRQEEPHLASYENLLMSTRDIMLAGNDGALSQDSREVHASDLAASLEAMLSLANTQDESGNYIFAGTKTDTPPFMSQGGTVSYAGNSGQRTAMVGDGVSVPVNDPGDEVFMSIPIGSGDYQADYANATMSDKFFVESARVVNPGVPQSGSYQFDFIDDGSGNLAYEVYDGGGTRVAGPAAFDNSSAIAFDGIEVVISGEPKIGDSMTLNEGTEQDVFGIMNRAIDMLNTPNGLQGPAAQAEYAQILADFNEAFNHATGVRAEVGNRMKALDTFEAQHSDMKLVSESVKSNLEDLDYAAAISEFERQSLAMNALTKTFGQMGNTSLFDFV</sequence>
<evidence type="ECO:0000256" key="3">
    <source>
        <dbReference type="ARBA" id="ARBA00005709"/>
    </source>
</evidence>
<dbReference type="SUPFAM" id="SSF64518">
    <property type="entry name" value="Phase 1 flagellin"/>
    <property type="match status" value="1"/>
</dbReference>
<comment type="subcellular location">
    <subcellularLocation>
        <location evidence="1">Bacterial flagellum</location>
    </subcellularLocation>
    <subcellularLocation>
        <location evidence="2">Secreted</location>
    </subcellularLocation>
</comment>
<dbReference type="GO" id="GO:0009424">
    <property type="term" value="C:bacterial-type flagellum hook"/>
    <property type="evidence" value="ECO:0007669"/>
    <property type="project" value="InterPro"/>
</dbReference>
<dbReference type="Proteomes" id="UP000199527">
    <property type="component" value="Unassembled WGS sequence"/>
</dbReference>
<keyword evidence="8" id="KW-1185">Reference proteome</keyword>
<dbReference type="EMBL" id="FNEM01000018">
    <property type="protein sequence ID" value="SDK06109.1"/>
    <property type="molecule type" value="Genomic_DNA"/>
</dbReference>
<dbReference type="GO" id="GO:0005198">
    <property type="term" value="F:structural molecule activity"/>
    <property type="evidence" value="ECO:0007669"/>
    <property type="project" value="InterPro"/>
</dbReference>
<comment type="similarity">
    <text evidence="3">Belongs to the bacterial flagellin family.</text>
</comment>
<accession>A0A1G8YTB4</accession>
<evidence type="ECO:0000256" key="4">
    <source>
        <dbReference type="ARBA" id="ARBA00022525"/>
    </source>
</evidence>
<evidence type="ECO:0000259" key="6">
    <source>
        <dbReference type="Pfam" id="PF00669"/>
    </source>
</evidence>
<dbReference type="InterPro" id="IPR013384">
    <property type="entry name" value="Flagell_FlgL"/>
</dbReference>
<feature type="domain" description="Flagellin N-terminal" evidence="6">
    <location>
        <begin position="3"/>
        <end position="141"/>
    </location>
</feature>
<dbReference type="AlphaFoldDB" id="A0A1G8YTB4"/>
<dbReference type="PANTHER" id="PTHR42792:SF1">
    <property type="entry name" value="FLAGELLAR HOOK-ASSOCIATED PROTEIN 3"/>
    <property type="match status" value="1"/>
</dbReference>
<proteinExistence type="inferred from homology"/>
<dbReference type="RefSeq" id="WP_090367481.1">
    <property type="nucleotide sequence ID" value="NZ_FNEM01000018.1"/>
</dbReference>
<keyword evidence="7" id="KW-0966">Cell projection</keyword>
<dbReference type="NCBIfam" id="TIGR02550">
    <property type="entry name" value="flagell_flgL"/>
    <property type="match status" value="1"/>
</dbReference>
<organism evidence="7 8">
    <name type="scientific">Ferrimonas sediminum</name>
    <dbReference type="NCBI Taxonomy" id="718193"/>
    <lineage>
        <taxon>Bacteria</taxon>
        <taxon>Pseudomonadati</taxon>
        <taxon>Pseudomonadota</taxon>
        <taxon>Gammaproteobacteria</taxon>
        <taxon>Alteromonadales</taxon>
        <taxon>Ferrimonadaceae</taxon>
        <taxon>Ferrimonas</taxon>
    </lineage>
</organism>
<dbReference type="InterPro" id="IPR001492">
    <property type="entry name" value="Flagellin"/>
</dbReference>
<dbReference type="Pfam" id="PF00669">
    <property type="entry name" value="Flagellin_N"/>
    <property type="match status" value="1"/>
</dbReference>
<keyword evidence="4" id="KW-0964">Secreted</keyword>
<evidence type="ECO:0000256" key="2">
    <source>
        <dbReference type="ARBA" id="ARBA00004613"/>
    </source>
</evidence>
<evidence type="ECO:0000313" key="7">
    <source>
        <dbReference type="EMBL" id="SDK06109.1"/>
    </source>
</evidence>
<gene>
    <name evidence="7" type="ORF">SAMN04488540_11838</name>
</gene>
<name>A0A1G8YTB4_9GAMM</name>
<evidence type="ECO:0000256" key="5">
    <source>
        <dbReference type="ARBA" id="ARBA00023143"/>
    </source>
</evidence>
<evidence type="ECO:0000256" key="1">
    <source>
        <dbReference type="ARBA" id="ARBA00004365"/>
    </source>
</evidence>
<reference evidence="8" key="1">
    <citation type="submission" date="2016-10" db="EMBL/GenBank/DDBJ databases">
        <authorList>
            <person name="Varghese N."/>
            <person name="Submissions S."/>
        </authorList>
    </citation>
    <scope>NUCLEOTIDE SEQUENCE [LARGE SCALE GENOMIC DNA]</scope>
    <source>
        <strain evidence="8">DSM 23317</strain>
    </source>
</reference>
<dbReference type="GO" id="GO:0005576">
    <property type="term" value="C:extracellular region"/>
    <property type="evidence" value="ECO:0007669"/>
    <property type="project" value="UniProtKB-SubCell"/>
</dbReference>
<keyword evidence="7" id="KW-0282">Flagellum</keyword>
<keyword evidence="7" id="KW-0969">Cilium</keyword>
<dbReference type="PANTHER" id="PTHR42792">
    <property type="entry name" value="FLAGELLIN"/>
    <property type="match status" value="1"/>
</dbReference>
<evidence type="ECO:0000313" key="8">
    <source>
        <dbReference type="Proteomes" id="UP000199527"/>
    </source>
</evidence>
<keyword evidence="5" id="KW-0975">Bacterial flagellum</keyword>
<dbReference type="Gene3D" id="1.20.1330.10">
    <property type="entry name" value="f41 fragment of flagellin, N-terminal domain"/>
    <property type="match status" value="2"/>
</dbReference>